<accession>A0A1M6HP07</accession>
<protein>
    <recommendedName>
        <fullName evidence="1">Type six secretion immunity 3 domain-containing protein</fullName>
    </recommendedName>
</protein>
<dbReference type="Proteomes" id="UP000184432">
    <property type="component" value="Unassembled WGS sequence"/>
</dbReference>
<dbReference type="InterPro" id="IPR054004">
    <property type="entry name" value="Tsi3"/>
</dbReference>
<keyword evidence="3" id="KW-1185">Reference proteome</keyword>
<sequence length="167" mass="18952">MNVKLTVLLITLIIASCNSNERSFRDELSKENLVKRELEYLKIKIMIPKECTILENNDNILIDCNAKGRTIRQFSISKIQSTLQEDQYEALFSFENGATLQYYMFEGGAGSGGTEYQLEGVFKIGGKTLLITSSDQKEFGKGEPEFCLKYLSTIEIIKRLPAKDKMN</sequence>
<dbReference type="PROSITE" id="PS51257">
    <property type="entry name" value="PROKAR_LIPOPROTEIN"/>
    <property type="match status" value="1"/>
</dbReference>
<dbReference type="EMBL" id="FQYP01000006">
    <property type="protein sequence ID" value="SHJ23942.1"/>
    <property type="molecule type" value="Genomic_DNA"/>
</dbReference>
<evidence type="ECO:0000313" key="2">
    <source>
        <dbReference type="EMBL" id="SHJ23942.1"/>
    </source>
</evidence>
<feature type="domain" description="Type six secretion immunity 3" evidence="1">
    <location>
        <begin position="44"/>
        <end position="155"/>
    </location>
</feature>
<gene>
    <name evidence="2" type="ORF">SAMN04488508_106385</name>
</gene>
<proteinExistence type="predicted"/>
<dbReference type="STRING" id="570521.SAMN04488508_106385"/>
<evidence type="ECO:0000313" key="3">
    <source>
        <dbReference type="Proteomes" id="UP000184432"/>
    </source>
</evidence>
<evidence type="ECO:0000259" key="1">
    <source>
        <dbReference type="Pfam" id="PF22211"/>
    </source>
</evidence>
<name>A0A1M6HP07_9FLAO</name>
<dbReference type="AlphaFoldDB" id="A0A1M6HP07"/>
<organism evidence="2 3">
    <name type="scientific">Aquimarina spongiae</name>
    <dbReference type="NCBI Taxonomy" id="570521"/>
    <lineage>
        <taxon>Bacteria</taxon>
        <taxon>Pseudomonadati</taxon>
        <taxon>Bacteroidota</taxon>
        <taxon>Flavobacteriia</taxon>
        <taxon>Flavobacteriales</taxon>
        <taxon>Flavobacteriaceae</taxon>
        <taxon>Aquimarina</taxon>
    </lineage>
</organism>
<reference evidence="3" key="1">
    <citation type="submission" date="2016-11" db="EMBL/GenBank/DDBJ databases">
        <authorList>
            <person name="Varghese N."/>
            <person name="Submissions S."/>
        </authorList>
    </citation>
    <scope>NUCLEOTIDE SEQUENCE [LARGE SCALE GENOMIC DNA]</scope>
    <source>
        <strain evidence="3">DSM 22623</strain>
    </source>
</reference>
<dbReference type="Pfam" id="PF22211">
    <property type="entry name" value="Tsi3"/>
    <property type="match status" value="1"/>
</dbReference>